<gene>
    <name evidence="1" type="ORF">Fmac_026477</name>
</gene>
<organism evidence="1 2">
    <name type="scientific">Flemingia macrophylla</name>
    <dbReference type="NCBI Taxonomy" id="520843"/>
    <lineage>
        <taxon>Eukaryota</taxon>
        <taxon>Viridiplantae</taxon>
        <taxon>Streptophyta</taxon>
        <taxon>Embryophyta</taxon>
        <taxon>Tracheophyta</taxon>
        <taxon>Spermatophyta</taxon>
        <taxon>Magnoliopsida</taxon>
        <taxon>eudicotyledons</taxon>
        <taxon>Gunneridae</taxon>
        <taxon>Pentapetalae</taxon>
        <taxon>rosids</taxon>
        <taxon>fabids</taxon>
        <taxon>Fabales</taxon>
        <taxon>Fabaceae</taxon>
        <taxon>Papilionoideae</taxon>
        <taxon>50 kb inversion clade</taxon>
        <taxon>NPAAA clade</taxon>
        <taxon>indigoferoid/millettioid clade</taxon>
        <taxon>Phaseoleae</taxon>
        <taxon>Flemingia</taxon>
    </lineage>
</organism>
<keyword evidence="2" id="KW-1185">Reference proteome</keyword>
<accession>A0ABD1LFK4</accession>
<dbReference type="Proteomes" id="UP001603857">
    <property type="component" value="Unassembled WGS sequence"/>
</dbReference>
<dbReference type="AlphaFoldDB" id="A0ABD1LFK4"/>
<evidence type="ECO:0000313" key="1">
    <source>
        <dbReference type="EMBL" id="KAL2322098.1"/>
    </source>
</evidence>
<sequence>MENKEMNTKIFILFHLNPRVRPILNPRNYTLPSAMADSSSCHGNKTHTRRRKAKANAQLLSLFLCEPLTHSWIPLLTPPSSSWALASPVSPLIRNESPCSGILLFNLLR</sequence>
<name>A0ABD1LFK4_9FABA</name>
<comment type="caution">
    <text evidence="1">The sequence shown here is derived from an EMBL/GenBank/DDBJ whole genome shotgun (WGS) entry which is preliminary data.</text>
</comment>
<protein>
    <submittedName>
        <fullName evidence="1">Uncharacterized protein</fullName>
    </submittedName>
</protein>
<dbReference type="EMBL" id="JBGMDY010000009">
    <property type="protein sequence ID" value="KAL2322098.1"/>
    <property type="molecule type" value="Genomic_DNA"/>
</dbReference>
<reference evidence="1 2" key="1">
    <citation type="submission" date="2024-08" db="EMBL/GenBank/DDBJ databases">
        <title>Insights into the chromosomal genome structure of Flemingia macrophylla.</title>
        <authorList>
            <person name="Ding Y."/>
            <person name="Zhao Y."/>
            <person name="Bi W."/>
            <person name="Wu M."/>
            <person name="Zhao G."/>
            <person name="Gong Y."/>
            <person name="Li W."/>
            <person name="Zhang P."/>
        </authorList>
    </citation>
    <scope>NUCLEOTIDE SEQUENCE [LARGE SCALE GENOMIC DNA]</scope>
    <source>
        <strain evidence="1">DYQJB</strain>
        <tissue evidence="1">Leaf</tissue>
    </source>
</reference>
<evidence type="ECO:0000313" key="2">
    <source>
        <dbReference type="Proteomes" id="UP001603857"/>
    </source>
</evidence>
<proteinExistence type="predicted"/>